<sequence length="49" mass="5573">MIHPGFLSFEDRRELEACVRRHRVDHGVARRANALLLLDDGKSCAQIAE</sequence>
<protein>
    <submittedName>
        <fullName evidence="1">IS630 family transposase</fullName>
    </submittedName>
</protein>
<dbReference type="EMBL" id="NRRL01000005">
    <property type="protein sequence ID" value="MBK1667193.1"/>
    <property type="molecule type" value="Genomic_DNA"/>
</dbReference>
<name>A0ABS1DBU7_9PROT</name>
<keyword evidence="2" id="KW-1185">Reference proteome</keyword>
<dbReference type="Proteomes" id="UP001296873">
    <property type="component" value="Unassembled WGS sequence"/>
</dbReference>
<organism evidence="1 2">
    <name type="scientific">Rhodovibrio sodomensis</name>
    <dbReference type="NCBI Taxonomy" id="1088"/>
    <lineage>
        <taxon>Bacteria</taxon>
        <taxon>Pseudomonadati</taxon>
        <taxon>Pseudomonadota</taxon>
        <taxon>Alphaproteobacteria</taxon>
        <taxon>Rhodospirillales</taxon>
        <taxon>Rhodovibrionaceae</taxon>
        <taxon>Rhodovibrio</taxon>
    </lineage>
</organism>
<evidence type="ECO:0000313" key="1">
    <source>
        <dbReference type="EMBL" id="MBK1667193.1"/>
    </source>
</evidence>
<evidence type="ECO:0000313" key="2">
    <source>
        <dbReference type="Proteomes" id="UP001296873"/>
    </source>
</evidence>
<accession>A0ABS1DBU7</accession>
<gene>
    <name evidence="1" type="ORF">CKO28_03940</name>
</gene>
<reference evidence="1 2" key="1">
    <citation type="journal article" date="2020" name="Microorganisms">
        <title>Osmotic Adaptation and Compatible Solute Biosynthesis of Phototrophic Bacteria as Revealed from Genome Analyses.</title>
        <authorList>
            <person name="Imhoff J.F."/>
            <person name="Rahn T."/>
            <person name="Kunzel S."/>
            <person name="Keller A."/>
            <person name="Neulinger S.C."/>
        </authorList>
    </citation>
    <scope>NUCLEOTIDE SEQUENCE [LARGE SCALE GENOMIC DNA]</scope>
    <source>
        <strain evidence="1 2">DSM 9895</strain>
    </source>
</reference>
<comment type="caution">
    <text evidence="1">The sequence shown here is derived from an EMBL/GenBank/DDBJ whole genome shotgun (WGS) entry which is preliminary data.</text>
</comment>
<proteinExistence type="predicted"/>
<feature type="non-terminal residue" evidence="1">
    <location>
        <position position="49"/>
    </location>
</feature>